<dbReference type="GO" id="GO:0004803">
    <property type="term" value="F:transposase activity"/>
    <property type="evidence" value="ECO:0007669"/>
    <property type="project" value="UniProtKB-UniRule"/>
</dbReference>
<gene>
    <name evidence="7" type="ORF">CH380_21145</name>
</gene>
<dbReference type="Proteomes" id="UP000232188">
    <property type="component" value="Unassembled WGS sequence"/>
</dbReference>
<dbReference type="AlphaFoldDB" id="A0A2M9YI88"/>
<evidence type="ECO:0000256" key="6">
    <source>
        <dbReference type="RuleBase" id="RU365089"/>
    </source>
</evidence>
<protein>
    <recommendedName>
        <fullName evidence="6">Mutator family transposase</fullName>
    </recommendedName>
</protein>
<dbReference type="GO" id="GO:0006313">
    <property type="term" value="P:DNA transposition"/>
    <property type="evidence" value="ECO:0007669"/>
    <property type="project" value="UniProtKB-UniRule"/>
</dbReference>
<keyword evidence="3 6" id="KW-0815">Transposition</keyword>
<keyword evidence="6" id="KW-0814">Transposable element</keyword>
<keyword evidence="4 6" id="KW-0238">DNA-binding</keyword>
<evidence type="ECO:0000256" key="4">
    <source>
        <dbReference type="ARBA" id="ARBA00023125"/>
    </source>
</evidence>
<dbReference type="RefSeq" id="WP_100787756.1">
    <property type="nucleotide sequence ID" value="NZ_NPDV01000032.1"/>
</dbReference>
<evidence type="ECO:0000313" key="8">
    <source>
        <dbReference type="Proteomes" id="UP000232188"/>
    </source>
</evidence>
<name>A0A2M9YI88_9LEPT</name>
<evidence type="ECO:0000256" key="2">
    <source>
        <dbReference type="ARBA" id="ARBA00010961"/>
    </source>
</evidence>
<evidence type="ECO:0000256" key="5">
    <source>
        <dbReference type="ARBA" id="ARBA00023172"/>
    </source>
</evidence>
<comment type="similarity">
    <text evidence="2 6">Belongs to the transposase mutator family.</text>
</comment>
<accession>A0A2M9YI88</accession>
<comment type="function">
    <text evidence="1 6">Required for the transposition of the insertion element.</text>
</comment>
<dbReference type="GO" id="GO:0003677">
    <property type="term" value="F:DNA binding"/>
    <property type="evidence" value="ECO:0007669"/>
    <property type="project" value="UniProtKB-UniRule"/>
</dbReference>
<dbReference type="EMBL" id="NPDV01000032">
    <property type="protein sequence ID" value="PJZ51247.1"/>
    <property type="molecule type" value="Genomic_DNA"/>
</dbReference>
<organism evidence="7 8">
    <name type="scientific">Leptospira adleri</name>
    <dbReference type="NCBI Taxonomy" id="2023186"/>
    <lineage>
        <taxon>Bacteria</taxon>
        <taxon>Pseudomonadati</taxon>
        <taxon>Spirochaetota</taxon>
        <taxon>Spirochaetia</taxon>
        <taxon>Leptospirales</taxon>
        <taxon>Leptospiraceae</taxon>
        <taxon>Leptospira</taxon>
    </lineage>
</organism>
<dbReference type="NCBIfam" id="NF033543">
    <property type="entry name" value="transpos_IS256"/>
    <property type="match status" value="1"/>
</dbReference>
<evidence type="ECO:0000313" key="7">
    <source>
        <dbReference type="EMBL" id="PJZ51247.1"/>
    </source>
</evidence>
<comment type="caution">
    <text evidence="7">The sequence shown here is derived from an EMBL/GenBank/DDBJ whole genome shotgun (WGS) entry which is preliminary data.</text>
</comment>
<dbReference type="PANTHER" id="PTHR33217">
    <property type="entry name" value="TRANSPOSASE FOR INSERTION SEQUENCE ELEMENT IS1081"/>
    <property type="match status" value="1"/>
</dbReference>
<sequence length="401" mass="46079">MRAEEEKSHLKAIQVDETQLKKDLSELVRGSVEETLNALLDAEADKLCNATKYERNPDRVDTRAGSYSRNFETKAGKVKLKVPKLRTIPFESAIIDRYKRRESSVEEALMEMYLAGVSVRRVEDITESLWGTKVSPSTISKLNQKVFVQIDEWRIRPLTDEYPYVYLDGLYLKKSWGGEVRNVAILVAIGVNSEGYREVLGSMEGAREDKESWQAFLKHLKDRGLRGVNLIISDKCLGLVESIPFFFPESKWQRCIVHFYRNVFGKAPRSSFKVISQMLKAIHSQENKEEALKKANSVIEKLIEMKLKEASKVISDGIEETLSYMDFPSEHWRKIRTNNPLERIIKEIKRRTKVVGAFPDGKSALMLATARLRHVASTKWGTKKYVDMEKLKELKTLKLMA</sequence>
<evidence type="ECO:0000256" key="1">
    <source>
        <dbReference type="ARBA" id="ARBA00002190"/>
    </source>
</evidence>
<proteinExistence type="inferred from homology"/>
<reference evidence="7 8" key="1">
    <citation type="submission" date="2017-07" db="EMBL/GenBank/DDBJ databases">
        <title>Leptospira spp. isolated from tropical soils.</title>
        <authorList>
            <person name="Thibeaux R."/>
            <person name="Iraola G."/>
            <person name="Ferres I."/>
            <person name="Bierque E."/>
            <person name="Girault D."/>
            <person name="Soupe-Gilbert M.-E."/>
            <person name="Picardeau M."/>
            <person name="Goarant C."/>
        </authorList>
    </citation>
    <scope>NUCLEOTIDE SEQUENCE [LARGE SCALE GENOMIC DNA]</scope>
    <source>
        <strain evidence="7 8">FH2-B-C1</strain>
    </source>
</reference>
<dbReference type="PANTHER" id="PTHR33217:SF7">
    <property type="entry name" value="TRANSPOSASE FOR INSERTION SEQUENCE ELEMENT IS1081"/>
    <property type="match status" value="1"/>
</dbReference>
<keyword evidence="5 6" id="KW-0233">DNA recombination</keyword>
<dbReference type="InterPro" id="IPR001207">
    <property type="entry name" value="Transposase_mutator"/>
</dbReference>
<dbReference type="Pfam" id="PF00872">
    <property type="entry name" value="Transposase_mut"/>
    <property type="match status" value="1"/>
</dbReference>
<evidence type="ECO:0000256" key="3">
    <source>
        <dbReference type="ARBA" id="ARBA00022578"/>
    </source>
</evidence>